<protein>
    <submittedName>
        <fullName evidence="8">8-oxo-dGTP pyrophosphatase MutT, NUDIX family</fullName>
    </submittedName>
</protein>
<evidence type="ECO:0000313" key="9">
    <source>
        <dbReference type="Proteomes" id="UP000198853"/>
    </source>
</evidence>
<evidence type="ECO:0000256" key="2">
    <source>
        <dbReference type="ARBA" id="ARBA00001946"/>
    </source>
</evidence>
<keyword evidence="6" id="KW-0464">Manganese</keyword>
<dbReference type="Pfam" id="PF00293">
    <property type="entry name" value="NUDIX"/>
    <property type="match status" value="1"/>
</dbReference>
<keyword evidence="4" id="KW-0378">Hydrolase</keyword>
<dbReference type="InterPro" id="IPR000086">
    <property type="entry name" value="NUDIX_hydrolase_dom"/>
</dbReference>
<dbReference type="InterPro" id="IPR045121">
    <property type="entry name" value="CoAse"/>
</dbReference>
<evidence type="ECO:0000256" key="1">
    <source>
        <dbReference type="ARBA" id="ARBA00001936"/>
    </source>
</evidence>
<dbReference type="GO" id="GO:0046872">
    <property type="term" value="F:metal ion binding"/>
    <property type="evidence" value="ECO:0007669"/>
    <property type="project" value="UniProtKB-KW"/>
</dbReference>
<proteinExistence type="predicted"/>
<evidence type="ECO:0000313" key="8">
    <source>
        <dbReference type="EMBL" id="SDI86196.1"/>
    </source>
</evidence>
<dbReference type="EMBL" id="FNEN01000007">
    <property type="protein sequence ID" value="SDI86196.1"/>
    <property type="molecule type" value="Genomic_DNA"/>
</dbReference>
<organism evidence="8 9">
    <name type="scientific">Natribacillus halophilus</name>
    <dbReference type="NCBI Taxonomy" id="549003"/>
    <lineage>
        <taxon>Bacteria</taxon>
        <taxon>Bacillati</taxon>
        <taxon>Bacillota</taxon>
        <taxon>Bacilli</taxon>
        <taxon>Bacillales</taxon>
        <taxon>Bacillaceae</taxon>
        <taxon>Natribacillus</taxon>
    </lineage>
</organism>
<dbReference type="AlphaFoldDB" id="A0A1G8P1T5"/>
<evidence type="ECO:0000256" key="4">
    <source>
        <dbReference type="ARBA" id="ARBA00022801"/>
    </source>
</evidence>
<gene>
    <name evidence="8" type="ORF">SAMN04488123_107142</name>
</gene>
<feature type="domain" description="Nudix hydrolase" evidence="7">
    <location>
        <begin position="27"/>
        <end position="157"/>
    </location>
</feature>
<evidence type="ECO:0000256" key="6">
    <source>
        <dbReference type="ARBA" id="ARBA00023211"/>
    </source>
</evidence>
<comment type="cofactor">
    <cofactor evidence="1">
        <name>Mn(2+)</name>
        <dbReference type="ChEBI" id="CHEBI:29035"/>
    </cofactor>
</comment>
<reference evidence="8 9" key="1">
    <citation type="submission" date="2016-10" db="EMBL/GenBank/DDBJ databases">
        <authorList>
            <person name="de Groot N.N."/>
        </authorList>
    </citation>
    <scope>NUCLEOTIDE SEQUENCE [LARGE SCALE GENOMIC DNA]</scope>
    <source>
        <strain evidence="8 9">DSM 21771</strain>
    </source>
</reference>
<sequence>MIMSEQINQVFSFLKRREPGIIGESEAQQSAVAVPIVHEDEQPSILLQIRSQALKDQPGDISFPGGKMEDDDLTSVETAARELCEETGIKRFNAAHISALDKWMTPYGMIIYPHVFSVTETSFTPNEEVEELFTVPLNTLMKQTPETYHISSSADIPEDFPFEKIEGGKNYQFRRTVFPEVFYEYEGKHIWGLTARILQHFLRMVERSSLEVKGGK</sequence>
<dbReference type="PANTHER" id="PTHR12992">
    <property type="entry name" value="NUDIX HYDROLASE"/>
    <property type="match status" value="1"/>
</dbReference>
<keyword evidence="9" id="KW-1185">Reference proteome</keyword>
<dbReference type="PANTHER" id="PTHR12992:SF11">
    <property type="entry name" value="MITOCHONDRIAL COENZYME A DIPHOSPHATASE NUDT8"/>
    <property type="match status" value="1"/>
</dbReference>
<dbReference type="SUPFAM" id="SSF55811">
    <property type="entry name" value="Nudix"/>
    <property type="match status" value="1"/>
</dbReference>
<keyword evidence="3" id="KW-0479">Metal-binding</keyword>
<dbReference type="Gene3D" id="3.90.79.10">
    <property type="entry name" value="Nucleoside Triphosphate Pyrophosphohydrolase"/>
    <property type="match status" value="1"/>
</dbReference>
<comment type="cofactor">
    <cofactor evidence="2">
        <name>Mg(2+)</name>
        <dbReference type="ChEBI" id="CHEBI:18420"/>
    </cofactor>
</comment>
<dbReference type="GO" id="GO:0010945">
    <property type="term" value="F:coenzyme A diphosphatase activity"/>
    <property type="evidence" value="ECO:0007669"/>
    <property type="project" value="InterPro"/>
</dbReference>
<dbReference type="InterPro" id="IPR015797">
    <property type="entry name" value="NUDIX_hydrolase-like_dom_sf"/>
</dbReference>
<evidence type="ECO:0000256" key="3">
    <source>
        <dbReference type="ARBA" id="ARBA00022723"/>
    </source>
</evidence>
<dbReference type="CDD" id="cd03426">
    <property type="entry name" value="NUDIX_CoAse_Nudt7"/>
    <property type="match status" value="1"/>
</dbReference>
<dbReference type="PROSITE" id="PS51462">
    <property type="entry name" value="NUDIX"/>
    <property type="match status" value="1"/>
</dbReference>
<evidence type="ECO:0000256" key="5">
    <source>
        <dbReference type="ARBA" id="ARBA00022842"/>
    </source>
</evidence>
<keyword evidence="5" id="KW-0460">Magnesium</keyword>
<name>A0A1G8P1T5_9BACI</name>
<accession>A0A1G8P1T5</accession>
<evidence type="ECO:0000259" key="7">
    <source>
        <dbReference type="PROSITE" id="PS51462"/>
    </source>
</evidence>
<dbReference type="Proteomes" id="UP000198853">
    <property type="component" value="Unassembled WGS sequence"/>
</dbReference>